<sequence length="392" mass="42772">MTATIGISATAVLLNGQAAPYFLCVGLTGACACISLERRNLLFSQTCLLPWIVFFWLVLATTIRYALNSNVSLASFPVDPFSELTKIIAILIILLVIISAGIMSEWVFQRTMALVALLHGVLLLYGLSNGQATLRILANTESVTRFSGADFKTAAWAEIALGTIMAATLSRRLWVGITIIPIALYTILAADMRTTLLASVVMMLILLVGRIGRIKHGKQRQLVWVGSAIFIILIGLAYRDHIVAAVSDILLLNDRHRGISSGFSGRFDNFAHGWAAFLEHVILGAGFNNPIVNYTHSGYILTFAQMGAPLALLLLPHLFLAGTRALRYGDFVLLSVITGLLFFYLGQPRNINFQVCPLLGLVACARVLLGNIVRRPAKRKVAQYEYASLNPV</sequence>
<feature type="transmembrane region" description="Helical" evidence="5">
    <location>
        <begin position="196"/>
        <end position="214"/>
    </location>
</feature>
<dbReference type="EMBL" id="VDFU01000002">
    <property type="protein sequence ID" value="TNC52298.1"/>
    <property type="molecule type" value="Genomic_DNA"/>
</dbReference>
<keyword evidence="7" id="KW-0436">Ligase</keyword>
<keyword evidence="2 5" id="KW-0812">Transmembrane</keyword>
<evidence type="ECO:0000259" key="6">
    <source>
        <dbReference type="Pfam" id="PF04932"/>
    </source>
</evidence>
<dbReference type="RefSeq" id="WP_139074982.1">
    <property type="nucleotide sequence ID" value="NZ_VDFU01000002.1"/>
</dbReference>
<comment type="subcellular location">
    <subcellularLocation>
        <location evidence="1">Membrane</location>
        <topology evidence="1">Multi-pass membrane protein</topology>
    </subcellularLocation>
</comment>
<keyword evidence="3 5" id="KW-1133">Transmembrane helix</keyword>
<dbReference type="GO" id="GO:0016874">
    <property type="term" value="F:ligase activity"/>
    <property type="evidence" value="ECO:0007669"/>
    <property type="project" value="UniProtKB-KW"/>
</dbReference>
<feature type="transmembrane region" description="Helical" evidence="5">
    <location>
        <begin position="221"/>
        <end position="238"/>
    </location>
</feature>
<dbReference type="InterPro" id="IPR007016">
    <property type="entry name" value="O-antigen_ligase-rel_domated"/>
</dbReference>
<accession>A0A5C4N2Y7</accession>
<feature type="transmembrane region" description="Helical" evidence="5">
    <location>
        <begin position="328"/>
        <end position="345"/>
    </location>
</feature>
<keyword evidence="4 5" id="KW-0472">Membrane</keyword>
<keyword evidence="8" id="KW-1185">Reference proteome</keyword>
<evidence type="ECO:0000313" key="7">
    <source>
        <dbReference type="EMBL" id="TNC52298.1"/>
    </source>
</evidence>
<feature type="domain" description="O-antigen ligase-related" evidence="6">
    <location>
        <begin position="182"/>
        <end position="315"/>
    </location>
</feature>
<dbReference type="Pfam" id="PF04932">
    <property type="entry name" value="Wzy_C"/>
    <property type="match status" value="1"/>
</dbReference>
<dbReference type="Proteomes" id="UP000305887">
    <property type="component" value="Unassembled WGS sequence"/>
</dbReference>
<evidence type="ECO:0000256" key="3">
    <source>
        <dbReference type="ARBA" id="ARBA00022989"/>
    </source>
</evidence>
<feature type="transmembrane region" description="Helical" evidence="5">
    <location>
        <begin position="48"/>
        <end position="67"/>
    </location>
</feature>
<protein>
    <submittedName>
        <fullName evidence="7">O-antigen ligase family protein</fullName>
    </submittedName>
</protein>
<evidence type="ECO:0000256" key="1">
    <source>
        <dbReference type="ARBA" id="ARBA00004141"/>
    </source>
</evidence>
<gene>
    <name evidence="7" type="ORF">FHG66_01780</name>
</gene>
<feature type="transmembrane region" description="Helical" evidence="5">
    <location>
        <begin position="173"/>
        <end position="190"/>
    </location>
</feature>
<evidence type="ECO:0000256" key="5">
    <source>
        <dbReference type="SAM" id="Phobius"/>
    </source>
</evidence>
<evidence type="ECO:0000256" key="4">
    <source>
        <dbReference type="ARBA" id="ARBA00023136"/>
    </source>
</evidence>
<proteinExistence type="predicted"/>
<comment type="caution">
    <text evidence="7">The sequence shown here is derived from an EMBL/GenBank/DDBJ whole genome shotgun (WGS) entry which is preliminary data.</text>
</comment>
<reference evidence="7 8" key="1">
    <citation type="submission" date="2019-06" db="EMBL/GenBank/DDBJ databases">
        <title>YIM 131921 draft genome.</title>
        <authorList>
            <person name="Jiang L."/>
        </authorList>
    </citation>
    <scope>NUCLEOTIDE SEQUENCE [LARGE SCALE GENOMIC DNA]</scope>
    <source>
        <strain evidence="7 8">YIM 131921</strain>
    </source>
</reference>
<evidence type="ECO:0000313" key="8">
    <source>
        <dbReference type="Proteomes" id="UP000305887"/>
    </source>
</evidence>
<organism evidence="7 8">
    <name type="scientific">Rubellimicrobium rubrum</name>
    <dbReference type="NCBI Taxonomy" id="2585369"/>
    <lineage>
        <taxon>Bacteria</taxon>
        <taxon>Pseudomonadati</taxon>
        <taxon>Pseudomonadota</taxon>
        <taxon>Alphaproteobacteria</taxon>
        <taxon>Rhodobacterales</taxon>
        <taxon>Roseobacteraceae</taxon>
        <taxon>Rubellimicrobium</taxon>
    </lineage>
</organism>
<name>A0A5C4N2Y7_9RHOB</name>
<evidence type="ECO:0000256" key="2">
    <source>
        <dbReference type="ARBA" id="ARBA00022692"/>
    </source>
</evidence>
<dbReference type="GO" id="GO:0016020">
    <property type="term" value="C:membrane"/>
    <property type="evidence" value="ECO:0007669"/>
    <property type="project" value="UniProtKB-SubCell"/>
</dbReference>
<feature type="transmembrane region" description="Helical" evidence="5">
    <location>
        <begin position="351"/>
        <end position="369"/>
    </location>
</feature>
<feature type="transmembrane region" description="Helical" evidence="5">
    <location>
        <begin position="299"/>
        <end position="321"/>
    </location>
</feature>
<dbReference type="OrthoDB" id="8209292at2"/>
<dbReference type="AlphaFoldDB" id="A0A5C4N2Y7"/>
<feature type="transmembrane region" description="Helical" evidence="5">
    <location>
        <begin position="87"/>
        <end position="108"/>
    </location>
</feature>